<dbReference type="Gene3D" id="3.30.950.10">
    <property type="entry name" value="Methyltransferase, Cobalt-precorrin-4 Transmethylase, Domain 2"/>
    <property type="match status" value="1"/>
</dbReference>
<accession>A0ABW6AAK6</accession>
<dbReference type="InterPro" id="IPR014776">
    <property type="entry name" value="4pyrrole_Mease_sub2"/>
</dbReference>
<dbReference type="PANTHER" id="PTHR45790:SF3">
    <property type="entry name" value="S-ADENOSYL-L-METHIONINE-DEPENDENT UROPORPHYRINOGEN III METHYLTRANSFERASE, CHLOROPLASTIC"/>
    <property type="match status" value="1"/>
</dbReference>
<evidence type="ECO:0000256" key="1">
    <source>
        <dbReference type="ARBA" id="ARBA00005879"/>
    </source>
</evidence>
<evidence type="ECO:0000256" key="8">
    <source>
        <dbReference type="RuleBase" id="RU003960"/>
    </source>
</evidence>
<name>A0ABW6AAK6_9BACT</name>
<dbReference type="Pfam" id="PF00590">
    <property type="entry name" value="TP_methylase"/>
    <property type="match status" value="1"/>
</dbReference>
<evidence type="ECO:0000256" key="5">
    <source>
        <dbReference type="ARBA" id="ARBA00022691"/>
    </source>
</evidence>
<dbReference type="GO" id="GO:0004851">
    <property type="term" value="F:uroporphyrin-III C-methyltransferase activity"/>
    <property type="evidence" value="ECO:0007669"/>
    <property type="project" value="UniProtKB-EC"/>
</dbReference>
<comment type="caution">
    <text evidence="10">The sequence shown here is derived from an EMBL/GenBank/DDBJ whole genome shotgun (WGS) entry which is preliminary data.</text>
</comment>
<keyword evidence="4 8" id="KW-0808">Transferase</keyword>
<sequence>MKPKLTLVGAGPGDGELITLKGIRALRQADVVLYDDLANHTLLEFAPEQALKIYVGKRSGKASFTQDEINELIVRLAQEHGHVVRLKGGDPYVFGRGFEEYDYARHYGIPCEVVPGVSSSIAVPASQGIPVTSRGVSESFWVITGTTRNGELSDDLRLAAQSKATVIVLMGMGKLNEICTLFCQAGRGHLPMAIVQNGTRADEQCVIGQVWNIEQLAAEQGVGAPAVLIIGEVVSLHPSYLAESMRNFSMAY</sequence>
<evidence type="ECO:0000256" key="6">
    <source>
        <dbReference type="ARBA" id="ARBA00023244"/>
    </source>
</evidence>
<evidence type="ECO:0000256" key="7">
    <source>
        <dbReference type="ARBA" id="ARBA00025705"/>
    </source>
</evidence>
<keyword evidence="11" id="KW-1185">Reference proteome</keyword>
<dbReference type="RefSeq" id="WP_381496536.1">
    <property type="nucleotide sequence ID" value="NZ_JBHUOM010000001.1"/>
</dbReference>
<dbReference type="NCBIfam" id="TIGR01469">
    <property type="entry name" value="cobA_cysG_Cterm"/>
    <property type="match status" value="1"/>
</dbReference>
<feature type="domain" description="Tetrapyrrole methylase" evidence="9">
    <location>
        <begin position="4"/>
        <end position="209"/>
    </location>
</feature>
<evidence type="ECO:0000313" key="11">
    <source>
        <dbReference type="Proteomes" id="UP001597512"/>
    </source>
</evidence>
<dbReference type="Proteomes" id="UP001597512">
    <property type="component" value="Unassembled WGS sequence"/>
</dbReference>
<dbReference type="EC" id="2.1.1.107" evidence="2"/>
<comment type="pathway">
    <text evidence="7">Porphyrin-containing compound metabolism; siroheme biosynthesis; precorrin-2 from uroporphyrinogen III: step 1/1.</text>
</comment>
<dbReference type="InterPro" id="IPR006366">
    <property type="entry name" value="CobA/CysG_C"/>
</dbReference>
<reference evidence="11" key="1">
    <citation type="journal article" date="2019" name="Int. J. Syst. Evol. Microbiol.">
        <title>The Global Catalogue of Microorganisms (GCM) 10K type strain sequencing project: providing services to taxonomists for standard genome sequencing and annotation.</title>
        <authorList>
            <consortium name="The Broad Institute Genomics Platform"/>
            <consortium name="The Broad Institute Genome Sequencing Center for Infectious Disease"/>
            <person name="Wu L."/>
            <person name="Ma J."/>
        </authorList>
    </citation>
    <scope>NUCLEOTIDE SEQUENCE [LARGE SCALE GENOMIC DNA]</scope>
    <source>
        <strain evidence="11">KCTC 52490</strain>
    </source>
</reference>
<gene>
    <name evidence="10" type="primary">cobA</name>
    <name evidence="10" type="ORF">ACFS25_00990</name>
</gene>
<evidence type="ECO:0000256" key="3">
    <source>
        <dbReference type="ARBA" id="ARBA00022603"/>
    </source>
</evidence>
<protein>
    <recommendedName>
        <fullName evidence="2">uroporphyrinogen-III C-methyltransferase</fullName>
        <ecNumber evidence="2">2.1.1.107</ecNumber>
    </recommendedName>
</protein>
<dbReference type="SUPFAM" id="SSF53790">
    <property type="entry name" value="Tetrapyrrole methylase"/>
    <property type="match status" value="1"/>
</dbReference>
<dbReference type="Gene3D" id="3.40.1010.10">
    <property type="entry name" value="Cobalt-precorrin-4 Transmethylase, Domain 1"/>
    <property type="match status" value="1"/>
</dbReference>
<dbReference type="GO" id="GO:0032259">
    <property type="term" value="P:methylation"/>
    <property type="evidence" value="ECO:0007669"/>
    <property type="project" value="UniProtKB-KW"/>
</dbReference>
<keyword evidence="3 8" id="KW-0489">Methyltransferase</keyword>
<organism evidence="10 11">
    <name type="scientific">Spirosoma flavum</name>
    <dbReference type="NCBI Taxonomy" id="2048557"/>
    <lineage>
        <taxon>Bacteria</taxon>
        <taxon>Pseudomonadati</taxon>
        <taxon>Bacteroidota</taxon>
        <taxon>Cytophagia</taxon>
        <taxon>Cytophagales</taxon>
        <taxon>Cytophagaceae</taxon>
        <taxon>Spirosoma</taxon>
    </lineage>
</organism>
<comment type="similarity">
    <text evidence="1 8">Belongs to the precorrin methyltransferase family.</text>
</comment>
<dbReference type="PROSITE" id="PS00840">
    <property type="entry name" value="SUMT_2"/>
    <property type="match status" value="1"/>
</dbReference>
<evidence type="ECO:0000259" key="9">
    <source>
        <dbReference type="Pfam" id="PF00590"/>
    </source>
</evidence>
<dbReference type="InterPro" id="IPR014777">
    <property type="entry name" value="4pyrrole_Mease_sub1"/>
</dbReference>
<dbReference type="CDD" id="cd11642">
    <property type="entry name" value="SUMT"/>
    <property type="match status" value="1"/>
</dbReference>
<dbReference type="InterPro" id="IPR003043">
    <property type="entry name" value="Uropor_MeTrfase_CS"/>
</dbReference>
<dbReference type="InterPro" id="IPR050161">
    <property type="entry name" value="Siro_Cobalamin_biosynth"/>
</dbReference>
<evidence type="ECO:0000256" key="4">
    <source>
        <dbReference type="ARBA" id="ARBA00022679"/>
    </source>
</evidence>
<dbReference type="EMBL" id="JBHUOM010000001">
    <property type="protein sequence ID" value="MFD2932334.1"/>
    <property type="molecule type" value="Genomic_DNA"/>
</dbReference>
<keyword evidence="6" id="KW-0627">Porphyrin biosynthesis</keyword>
<dbReference type="InterPro" id="IPR000878">
    <property type="entry name" value="4pyrrol_Mease"/>
</dbReference>
<dbReference type="NCBIfam" id="NF004790">
    <property type="entry name" value="PRK06136.1"/>
    <property type="match status" value="1"/>
</dbReference>
<keyword evidence="5" id="KW-0949">S-adenosyl-L-methionine</keyword>
<evidence type="ECO:0000256" key="2">
    <source>
        <dbReference type="ARBA" id="ARBA00012162"/>
    </source>
</evidence>
<evidence type="ECO:0000313" key="10">
    <source>
        <dbReference type="EMBL" id="MFD2932334.1"/>
    </source>
</evidence>
<dbReference type="PROSITE" id="PS00839">
    <property type="entry name" value="SUMT_1"/>
    <property type="match status" value="1"/>
</dbReference>
<dbReference type="PANTHER" id="PTHR45790">
    <property type="entry name" value="SIROHEME SYNTHASE-RELATED"/>
    <property type="match status" value="1"/>
</dbReference>
<dbReference type="InterPro" id="IPR035996">
    <property type="entry name" value="4pyrrol_Methylase_sf"/>
</dbReference>
<proteinExistence type="inferred from homology"/>